<feature type="chain" id="PRO_5009875147" evidence="2">
    <location>
        <begin position="19"/>
        <end position="186"/>
    </location>
</feature>
<name>A0A1L7WDW0_9HELO</name>
<proteinExistence type="predicted"/>
<keyword evidence="4" id="KW-1185">Reference proteome</keyword>
<feature type="compositionally biased region" description="Low complexity" evidence="1">
    <location>
        <begin position="100"/>
        <end position="120"/>
    </location>
</feature>
<protein>
    <submittedName>
        <fullName evidence="3">Uncharacterized protein</fullName>
    </submittedName>
</protein>
<feature type="signal peptide" evidence="2">
    <location>
        <begin position="1"/>
        <end position="18"/>
    </location>
</feature>
<evidence type="ECO:0000313" key="4">
    <source>
        <dbReference type="Proteomes" id="UP000184330"/>
    </source>
</evidence>
<keyword evidence="2" id="KW-0732">Signal</keyword>
<accession>A0A1L7WDW0</accession>
<evidence type="ECO:0000256" key="2">
    <source>
        <dbReference type="SAM" id="SignalP"/>
    </source>
</evidence>
<organism evidence="3 4">
    <name type="scientific">Phialocephala subalpina</name>
    <dbReference type="NCBI Taxonomy" id="576137"/>
    <lineage>
        <taxon>Eukaryota</taxon>
        <taxon>Fungi</taxon>
        <taxon>Dikarya</taxon>
        <taxon>Ascomycota</taxon>
        <taxon>Pezizomycotina</taxon>
        <taxon>Leotiomycetes</taxon>
        <taxon>Helotiales</taxon>
        <taxon>Mollisiaceae</taxon>
        <taxon>Phialocephala</taxon>
        <taxon>Phialocephala fortinii species complex</taxon>
    </lineage>
</organism>
<dbReference type="Proteomes" id="UP000184330">
    <property type="component" value="Unassembled WGS sequence"/>
</dbReference>
<feature type="region of interest" description="Disordered" evidence="1">
    <location>
        <begin position="100"/>
        <end position="161"/>
    </location>
</feature>
<dbReference type="EMBL" id="FJOG01000001">
    <property type="protein sequence ID" value="CZR50965.1"/>
    <property type="molecule type" value="Genomic_DNA"/>
</dbReference>
<evidence type="ECO:0000313" key="3">
    <source>
        <dbReference type="EMBL" id="CZR50965.1"/>
    </source>
</evidence>
<gene>
    <name evidence="3" type="ORF">PAC_00840</name>
</gene>
<reference evidence="3 4" key="1">
    <citation type="submission" date="2016-03" db="EMBL/GenBank/DDBJ databases">
        <authorList>
            <person name="Ploux O."/>
        </authorList>
    </citation>
    <scope>NUCLEOTIDE SEQUENCE [LARGE SCALE GENOMIC DNA]</scope>
    <source>
        <strain evidence="3 4">UAMH 11012</strain>
    </source>
</reference>
<evidence type="ECO:0000256" key="1">
    <source>
        <dbReference type="SAM" id="MobiDB-lite"/>
    </source>
</evidence>
<dbReference type="AlphaFoldDB" id="A0A1L7WDW0"/>
<feature type="compositionally biased region" description="Low complexity" evidence="1">
    <location>
        <begin position="128"/>
        <end position="157"/>
    </location>
</feature>
<sequence length="186" mass="18841">MRASTSAAVVFLGTFVSAEVSIIPVDPSIIPSIVILPPLSETSTPPFIIPLPDNLAVSSAPPPPPIISSIPPMPMGSSVPLPAVTSTAIVTEDIWTYSTTTIPGTGSETGTTEGVGSMTMPPAPPAPSTSTKTVTSSKTATGQSTTGTTKPTEPIQTNLGSEGRGFGEVKMVALELACVLGVFMFA</sequence>